<keyword evidence="10" id="KW-0574">Periplasm</keyword>
<keyword evidence="13" id="KW-0012">Acyltransferase</keyword>
<comment type="pathway">
    <text evidence="3">Glycan biosynthesis; alginate biosynthesis.</text>
</comment>
<comment type="caution">
    <text evidence="16">The sequence shown here is derived from an EMBL/GenBank/DDBJ whole genome shotgun (WGS) entry which is preliminary data.</text>
</comment>
<dbReference type="SUPFAM" id="SSF52266">
    <property type="entry name" value="SGNH hydrolase"/>
    <property type="match status" value="1"/>
</dbReference>
<reference evidence="16 17" key="1">
    <citation type="submission" date="2023-12" db="EMBL/GenBank/DDBJ databases">
        <title>Pseudomonas machongensis sp. nov., isolated from wilted pepper plants (Capsicum annuum).</title>
        <authorList>
            <person name="Qiu M."/>
            <person name="Li Y."/>
            <person name="Liu Q."/>
            <person name="Zhang X."/>
            <person name="Huang Y."/>
            <person name="Guo R."/>
            <person name="Hu M."/>
            <person name="Zhou J."/>
            <person name="Zhou X."/>
        </authorList>
    </citation>
    <scope>NUCLEOTIDE SEQUENCE [LARGE SCALE GENOMIC DNA]</scope>
    <source>
        <strain evidence="16 17">MH2</strain>
    </source>
</reference>
<dbReference type="Proteomes" id="UP001302573">
    <property type="component" value="Unassembled WGS sequence"/>
</dbReference>
<evidence type="ECO:0000256" key="3">
    <source>
        <dbReference type="ARBA" id="ARBA00005182"/>
    </source>
</evidence>
<keyword evidence="6" id="KW-1003">Cell membrane</keyword>
<sequence length="385" mass="42625">MNRTLRITYSLSFLGLLVGLGAWSVGGLDSFNRTGQMTLLDGKLAKAAETHYDEQFPIKRLGTNLWAALDFKLFNEGRPGVVLGRDQWLFSDEEFNPTANADQLMQDNLALIRGVRDTLQRQNIELVLAIVPAKARVYAEYLGKETPASLHGELFNQFHAQARQANVFAPDLLAPLEQAKARGQVFLRTDTHWTPMGAEVVAQSIAEGVKRQQLLDGQPQAYITEAGKTAPYKGDLTNFLPLDPLFSNLLPTPDNLQQRTTRPAQAEGGDGDALFADSAIPVALVGTSYSANPHWNFLGALQQALHSDVANYAEDGHGPLLPMLKYLQSDAFKNTPPQVVVWEFPERYLPMKNDLSSFDPQWIAQLKNTRKSEANLALSSNRTDH</sequence>
<dbReference type="EMBL" id="JAYFUI010000107">
    <property type="protein sequence ID" value="MEA5671985.1"/>
    <property type="molecule type" value="Genomic_DNA"/>
</dbReference>
<dbReference type="InterPro" id="IPR031811">
    <property type="entry name" value="ALGX/ALGJ_SGNH-like"/>
</dbReference>
<accession>A0ABU5VIV9</accession>
<evidence type="ECO:0000256" key="6">
    <source>
        <dbReference type="ARBA" id="ARBA00022475"/>
    </source>
</evidence>
<gene>
    <name evidence="16" type="ORF">VA602_11615</name>
</gene>
<evidence type="ECO:0000256" key="7">
    <source>
        <dbReference type="ARBA" id="ARBA00022519"/>
    </source>
</evidence>
<keyword evidence="7" id="KW-0997">Cell inner membrane</keyword>
<name>A0ABU5VIV9_9PSED</name>
<proteinExistence type="inferred from homology"/>
<feature type="domain" description="AlgX/AlgJ SGNH hydrolase-like" evidence="15">
    <location>
        <begin position="81"/>
        <end position="346"/>
    </location>
</feature>
<evidence type="ECO:0000256" key="1">
    <source>
        <dbReference type="ARBA" id="ARBA00004418"/>
    </source>
</evidence>
<evidence type="ECO:0000256" key="5">
    <source>
        <dbReference type="ARBA" id="ARBA00016086"/>
    </source>
</evidence>
<dbReference type="Pfam" id="PF16822">
    <property type="entry name" value="ALGX"/>
    <property type="match status" value="1"/>
</dbReference>
<evidence type="ECO:0000256" key="9">
    <source>
        <dbReference type="ARBA" id="ARBA00022729"/>
    </source>
</evidence>
<evidence type="ECO:0000313" key="16">
    <source>
        <dbReference type="EMBL" id="MEA5671985.1"/>
    </source>
</evidence>
<evidence type="ECO:0000259" key="15">
    <source>
        <dbReference type="Pfam" id="PF16822"/>
    </source>
</evidence>
<evidence type="ECO:0000313" key="17">
    <source>
        <dbReference type="Proteomes" id="UP001302573"/>
    </source>
</evidence>
<evidence type="ECO:0000256" key="12">
    <source>
        <dbReference type="ARBA" id="ARBA00023136"/>
    </source>
</evidence>
<evidence type="ECO:0000256" key="2">
    <source>
        <dbReference type="ARBA" id="ARBA00004587"/>
    </source>
</evidence>
<dbReference type="CDD" id="cd14442">
    <property type="entry name" value="AlgJ_like"/>
    <property type="match status" value="1"/>
</dbReference>
<organism evidence="16 17">
    <name type="scientific">Pseudomonas machongensis</name>
    <dbReference type="NCBI Taxonomy" id="3110229"/>
    <lineage>
        <taxon>Bacteria</taxon>
        <taxon>Pseudomonadati</taxon>
        <taxon>Pseudomonadota</taxon>
        <taxon>Gammaproteobacteria</taxon>
        <taxon>Pseudomonadales</taxon>
        <taxon>Pseudomonadaceae</taxon>
        <taxon>Pseudomonas</taxon>
    </lineage>
</organism>
<protein>
    <recommendedName>
        <fullName evidence="5">Probable alginate O-acetylase AlgJ</fullName>
    </recommendedName>
    <alternativeName>
        <fullName evidence="14">Alginate biosynthesis protein AlgJ</fullName>
    </alternativeName>
</protein>
<dbReference type="InterPro" id="IPR034657">
    <property type="entry name" value="AlgJ"/>
</dbReference>
<comment type="subcellular location">
    <subcellularLocation>
        <location evidence="2">Cell inner membrane</location>
        <topology evidence="2">Peripheral membrane protein</topology>
        <orientation evidence="2">Periplasmic side</orientation>
    </subcellularLocation>
    <subcellularLocation>
        <location evidence="1">Periplasm</location>
    </subcellularLocation>
</comment>
<evidence type="ECO:0000256" key="11">
    <source>
        <dbReference type="ARBA" id="ARBA00022841"/>
    </source>
</evidence>
<comment type="similarity">
    <text evidence="4">Belongs to the AlgJ family.</text>
</comment>
<dbReference type="RefSeq" id="WP_323453269.1">
    <property type="nucleotide sequence ID" value="NZ_JAYFUI010000107.1"/>
</dbReference>
<keyword evidence="11" id="KW-0016">Alginate biosynthesis</keyword>
<evidence type="ECO:0000256" key="8">
    <source>
        <dbReference type="ARBA" id="ARBA00022679"/>
    </source>
</evidence>
<evidence type="ECO:0000256" key="13">
    <source>
        <dbReference type="ARBA" id="ARBA00023315"/>
    </source>
</evidence>
<keyword evidence="9" id="KW-0732">Signal</keyword>
<keyword evidence="12" id="KW-0472">Membrane</keyword>
<evidence type="ECO:0000256" key="4">
    <source>
        <dbReference type="ARBA" id="ARBA00006038"/>
    </source>
</evidence>
<keyword evidence="8" id="KW-0808">Transferase</keyword>
<evidence type="ECO:0000256" key="14">
    <source>
        <dbReference type="ARBA" id="ARBA00031031"/>
    </source>
</evidence>
<evidence type="ECO:0000256" key="10">
    <source>
        <dbReference type="ARBA" id="ARBA00022764"/>
    </source>
</evidence>
<keyword evidence="17" id="KW-1185">Reference proteome</keyword>